<dbReference type="KEGG" id="snan:I6N98_06250"/>
<dbReference type="Gene3D" id="1.20.120.330">
    <property type="entry name" value="Nucleotidyltransferases domain 2"/>
    <property type="match status" value="1"/>
</dbReference>
<protein>
    <recommendedName>
        <fullName evidence="3">DUF86 domain-containing protein</fullName>
    </recommendedName>
</protein>
<reference evidence="1 2" key="1">
    <citation type="submission" date="2020-12" db="EMBL/GenBank/DDBJ databases">
        <authorList>
            <person name="Shan Y."/>
        </authorList>
    </citation>
    <scope>NUCLEOTIDE SEQUENCE [LARGE SCALE GENOMIC DNA]</scope>
    <source>
        <strain evidence="2">csc3.9</strain>
    </source>
</reference>
<organism evidence="1 2">
    <name type="scientific">Spongiibacter nanhainus</name>
    <dbReference type="NCBI Taxonomy" id="2794344"/>
    <lineage>
        <taxon>Bacteria</taxon>
        <taxon>Pseudomonadati</taxon>
        <taxon>Pseudomonadota</taxon>
        <taxon>Gammaproteobacteria</taxon>
        <taxon>Cellvibrionales</taxon>
        <taxon>Spongiibacteraceae</taxon>
        <taxon>Spongiibacter</taxon>
    </lineage>
</organism>
<evidence type="ECO:0000313" key="1">
    <source>
        <dbReference type="EMBL" id="QQD19447.1"/>
    </source>
</evidence>
<proteinExistence type="predicted"/>
<evidence type="ECO:0000313" key="2">
    <source>
        <dbReference type="Proteomes" id="UP000596063"/>
    </source>
</evidence>
<dbReference type="AlphaFoldDB" id="A0A7T4URE4"/>
<dbReference type="Proteomes" id="UP000596063">
    <property type="component" value="Chromosome"/>
</dbReference>
<sequence>MTQNRHDRLIRLFELVAREDQHLLAVRERFLGTKKALKPQEVEKLISSDLGIDRLESFGAKFGRMQDTIVDKLMPALLSAAGEPVLAAIDNLGRLERLGLIEDGDKWLQMRQLRNRLVHEYIDNLEHLTTALERASQFTDHMHDDFDAMRQYAIKHLHLQLP</sequence>
<dbReference type="RefSeq" id="WP_198570931.1">
    <property type="nucleotide sequence ID" value="NZ_CP066167.1"/>
</dbReference>
<dbReference type="EMBL" id="CP066167">
    <property type="protein sequence ID" value="QQD19447.1"/>
    <property type="molecule type" value="Genomic_DNA"/>
</dbReference>
<name>A0A7T4URE4_9GAMM</name>
<gene>
    <name evidence="1" type="ORF">I6N98_06250</name>
</gene>
<keyword evidence="2" id="KW-1185">Reference proteome</keyword>
<dbReference type="SUPFAM" id="SSF81593">
    <property type="entry name" value="Nucleotidyltransferase substrate binding subunit/domain"/>
    <property type="match status" value="1"/>
</dbReference>
<accession>A0A7T4URE4</accession>
<evidence type="ECO:0008006" key="3">
    <source>
        <dbReference type="Google" id="ProtNLM"/>
    </source>
</evidence>